<keyword evidence="1" id="KW-0479">Metal-binding</keyword>
<accession>A0A830GKP5</accession>
<protein>
    <recommendedName>
        <fullName evidence="2">SWIM-type domain-containing protein</fullName>
    </recommendedName>
</protein>
<dbReference type="InterPro" id="IPR007527">
    <property type="entry name" value="Znf_SWIM"/>
</dbReference>
<organism evidence="3 4">
    <name type="scientific">Haloarcula pellucida</name>
    <dbReference type="NCBI Taxonomy" id="1427151"/>
    <lineage>
        <taxon>Archaea</taxon>
        <taxon>Methanobacteriati</taxon>
        <taxon>Methanobacteriota</taxon>
        <taxon>Stenosarchaea group</taxon>
        <taxon>Halobacteria</taxon>
        <taxon>Halobacteriales</taxon>
        <taxon>Haloarculaceae</taxon>
        <taxon>Haloarcula</taxon>
    </lineage>
</organism>
<gene>
    <name evidence="3" type="ORF">GCM10009030_15620</name>
</gene>
<proteinExistence type="predicted"/>
<dbReference type="Proteomes" id="UP000605784">
    <property type="component" value="Unassembled WGS sequence"/>
</dbReference>
<evidence type="ECO:0000259" key="2">
    <source>
        <dbReference type="PROSITE" id="PS50966"/>
    </source>
</evidence>
<reference evidence="3" key="2">
    <citation type="submission" date="2020-09" db="EMBL/GenBank/DDBJ databases">
        <authorList>
            <person name="Sun Q."/>
            <person name="Ohkuma M."/>
        </authorList>
    </citation>
    <scope>NUCLEOTIDE SEQUENCE</scope>
    <source>
        <strain evidence="3">JCM 17820</strain>
    </source>
</reference>
<keyword evidence="1" id="KW-0862">Zinc</keyword>
<evidence type="ECO:0000313" key="4">
    <source>
        <dbReference type="Proteomes" id="UP000605784"/>
    </source>
</evidence>
<keyword evidence="4" id="KW-1185">Reference proteome</keyword>
<sequence length="265" mass="29953">MPIDEAEVRERCTDAVFERGQNYRAKGRIGRLARFGEVVTADVQGSRSYDVTVDLSTTAFEATCTCPYDGPGICKHVVAVLLDVAEQPPADERDQIAGLLDDAPADELQSFLLDELTRDPDLRDRFRARFDDEGRSVEEYRDDVDQLFDDHTVEYPVVTEAIDFSHFFEQAEQYRSRDRYSEAATIYRAVAEGIETNENRIDAAYDHYARTFQTALDGYVECVRAADLDDDERRDAIAALSERAGEAIGPYAERYQDAVETLDSN</sequence>
<evidence type="ECO:0000256" key="1">
    <source>
        <dbReference type="PROSITE-ProRule" id="PRU00325"/>
    </source>
</evidence>
<dbReference type="RefSeq" id="WP_188996175.1">
    <property type="nucleotide sequence ID" value="NZ_BMOU01000002.1"/>
</dbReference>
<reference evidence="3" key="1">
    <citation type="journal article" date="2014" name="Int. J. Syst. Evol. Microbiol.">
        <title>Complete genome sequence of Corynebacterium casei LMG S-19264T (=DSM 44701T), isolated from a smear-ripened cheese.</title>
        <authorList>
            <consortium name="US DOE Joint Genome Institute (JGI-PGF)"/>
            <person name="Walter F."/>
            <person name="Albersmeier A."/>
            <person name="Kalinowski J."/>
            <person name="Ruckert C."/>
        </authorList>
    </citation>
    <scope>NUCLEOTIDE SEQUENCE</scope>
    <source>
        <strain evidence="3">JCM 17820</strain>
    </source>
</reference>
<dbReference type="Pfam" id="PF04434">
    <property type="entry name" value="SWIM"/>
    <property type="match status" value="1"/>
</dbReference>
<feature type="domain" description="SWIM-type" evidence="2">
    <location>
        <begin position="49"/>
        <end position="85"/>
    </location>
</feature>
<evidence type="ECO:0000313" key="3">
    <source>
        <dbReference type="EMBL" id="GGN91961.1"/>
    </source>
</evidence>
<dbReference type="AlphaFoldDB" id="A0A830GKP5"/>
<comment type="caution">
    <text evidence="3">The sequence shown here is derived from an EMBL/GenBank/DDBJ whole genome shotgun (WGS) entry which is preliminary data.</text>
</comment>
<name>A0A830GKP5_9EURY</name>
<dbReference type="PROSITE" id="PS50966">
    <property type="entry name" value="ZF_SWIM"/>
    <property type="match status" value="1"/>
</dbReference>
<dbReference type="EMBL" id="BMOU01000002">
    <property type="protein sequence ID" value="GGN91961.1"/>
    <property type="molecule type" value="Genomic_DNA"/>
</dbReference>
<keyword evidence="1" id="KW-0863">Zinc-finger</keyword>
<dbReference type="GO" id="GO:0008270">
    <property type="term" value="F:zinc ion binding"/>
    <property type="evidence" value="ECO:0007669"/>
    <property type="project" value="UniProtKB-KW"/>
</dbReference>